<keyword evidence="3" id="KW-1185">Reference proteome</keyword>
<organism evidence="2 3">
    <name type="scientific">Riccia sorocarpa</name>
    <dbReference type="NCBI Taxonomy" id="122646"/>
    <lineage>
        <taxon>Eukaryota</taxon>
        <taxon>Viridiplantae</taxon>
        <taxon>Streptophyta</taxon>
        <taxon>Embryophyta</taxon>
        <taxon>Marchantiophyta</taxon>
        <taxon>Marchantiopsida</taxon>
        <taxon>Marchantiidae</taxon>
        <taxon>Marchantiales</taxon>
        <taxon>Ricciaceae</taxon>
        <taxon>Riccia</taxon>
    </lineage>
</organism>
<accession>A0ABD3GGI7</accession>
<feature type="region of interest" description="Disordered" evidence="1">
    <location>
        <begin position="93"/>
        <end position="123"/>
    </location>
</feature>
<gene>
    <name evidence="2" type="ORF">R1sor_020672</name>
</gene>
<evidence type="ECO:0000256" key="1">
    <source>
        <dbReference type="SAM" id="MobiDB-lite"/>
    </source>
</evidence>
<protein>
    <submittedName>
        <fullName evidence="2">Uncharacterized protein</fullName>
    </submittedName>
</protein>
<dbReference type="Proteomes" id="UP001633002">
    <property type="component" value="Unassembled WGS sequence"/>
</dbReference>
<evidence type="ECO:0000313" key="2">
    <source>
        <dbReference type="EMBL" id="KAL3677716.1"/>
    </source>
</evidence>
<dbReference type="AlphaFoldDB" id="A0ABD3GGI7"/>
<evidence type="ECO:0000313" key="3">
    <source>
        <dbReference type="Proteomes" id="UP001633002"/>
    </source>
</evidence>
<comment type="caution">
    <text evidence="2">The sequence shown here is derived from an EMBL/GenBank/DDBJ whole genome shotgun (WGS) entry which is preliminary data.</text>
</comment>
<reference evidence="2 3" key="1">
    <citation type="submission" date="2024-09" db="EMBL/GenBank/DDBJ databases">
        <title>Chromosome-scale assembly of Riccia sorocarpa.</title>
        <authorList>
            <person name="Paukszto L."/>
        </authorList>
    </citation>
    <scope>NUCLEOTIDE SEQUENCE [LARGE SCALE GENOMIC DNA]</scope>
    <source>
        <strain evidence="2">LP-2024</strain>
        <tissue evidence="2">Aerial parts of the thallus</tissue>
    </source>
</reference>
<sequence>MEKSKKAAEELHILVMAEEQMEMVKSDADIGTRGGAAIAFCDYIVHNGGGSDVDSDDDCRCRGFELEDSRPSLILGRYGLDVVSWLVTVRRSEEEANAEAKKKRRTSDALASSSSGLVCYGND</sequence>
<proteinExistence type="predicted"/>
<dbReference type="EMBL" id="JBJQOH010000007">
    <property type="protein sequence ID" value="KAL3677716.1"/>
    <property type="molecule type" value="Genomic_DNA"/>
</dbReference>
<name>A0ABD3GGI7_9MARC</name>